<accession>A0A364JV95</accession>
<keyword evidence="3" id="KW-0378">Hydrolase</keyword>
<dbReference type="EMBL" id="QLMK01000006">
    <property type="protein sequence ID" value="RAK28533.1"/>
    <property type="molecule type" value="Genomic_DNA"/>
</dbReference>
<feature type="domain" description="TNase-like" evidence="2">
    <location>
        <begin position="58"/>
        <end position="169"/>
    </location>
</feature>
<dbReference type="Proteomes" id="UP000249453">
    <property type="component" value="Unassembled WGS sequence"/>
</dbReference>
<keyword evidence="1" id="KW-0812">Transmembrane</keyword>
<keyword evidence="4" id="KW-1185">Reference proteome</keyword>
<keyword evidence="1" id="KW-0472">Membrane</keyword>
<dbReference type="InterPro" id="IPR016071">
    <property type="entry name" value="Staphylococal_nuclease_OB-fold"/>
</dbReference>
<keyword evidence="3" id="KW-0255">Endonuclease</keyword>
<organism evidence="3 4">
    <name type="scientific">Falsochrobactrum ovis</name>
    <dbReference type="NCBI Taxonomy" id="1293442"/>
    <lineage>
        <taxon>Bacteria</taxon>
        <taxon>Pseudomonadati</taxon>
        <taxon>Pseudomonadota</taxon>
        <taxon>Alphaproteobacteria</taxon>
        <taxon>Hyphomicrobiales</taxon>
        <taxon>Brucellaceae</taxon>
        <taxon>Falsochrobactrum</taxon>
    </lineage>
</organism>
<proteinExistence type="predicted"/>
<dbReference type="PANTHER" id="PTHR12302:SF26">
    <property type="entry name" value="BLR1266 PROTEIN"/>
    <property type="match status" value="1"/>
</dbReference>
<sequence length="216" mass="24857">MKRVRGTSQKYYRRKRPIKNIKLFDILLTLFIFSGLIAAIFALDSSSDSTDSLVGTPRIIDGDTLVIRNRHVRLLGIDAAELNQTCHRDGKPYDCGREVKKALQNEIGNTVIRCEIDGADRYKRDLGRCFKSEKDINAWLVENGWALSYGDYRNEEIIARRAKRGLWSGEFERPSQWRAQNKANRQPGIDSTESFSAAISKWVYYIKTHILELISR</sequence>
<dbReference type="SMART" id="SM00318">
    <property type="entry name" value="SNc"/>
    <property type="match status" value="1"/>
</dbReference>
<keyword evidence="3" id="KW-0540">Nuclease</keyword>
<evidence type="ECO:0000259" key="2">
    <source>
        <dbReference type="PROSITE" id="PS50830"/>
    </source>
</evidence>
<dbReference type="RefSeq" id="WP_111575391.1">
    <property type="nucleotide sequence ID" value="NZ_JBHEEY010000004.1"/>
</dbReference>
<evidence type="ECO:0000256" key="1">
    <source>
        <dbReference type="SAM" id="Phobius"/>
    </source>
</evidence>
<evidence type="ECO:0000313" key="4">
    <source>
        <dbReference type="Proteomes" id="UP000249453"/>
    </source>
</evidence>
<dbReference type="InterPro" id="IPR035437">
    <property type="entry name" value="SNase_OB-fold_sf"/>
</dbReference>
<dbReference type="GO" id="GO:0004519">
    <property type="term" value="F:endonuclease activity"/>
    <property type="evidence" value="ECO:0007669"/>
    <property type="project" value="UniProtKB-KW"/>
</dbReference>
<dbReference type="AlphaFoldDB" id="A0A364JV95"/>
<comment type="caution">
    <text evidence="3">The sequence shown here is derived from an EMBL/GenBank/DDBJ whole genome shotgun (WGS) entry which is preliminary data.</text>
</comment>
<dbReference type="Gene3D" id="2.40.50.90">
    <property type="match status" value="1"/>
</dbReference>
<gene>
    <name evidence="3" type="ORF">C7374_10666</name>
</gene>
<protein>
    <submittedName>
        <fullName evidence="3">Endonuclease YncB(Thermonuclease family)</fullName>
    </submittedName>
</protein>
<keyword evidence="1" id="KW-1133">Transmembrane helix</keyword>
<evidence type="ECO:0000313" key="3">
    <source>
        <dbReference type="EMBL" id="RAK28533.1"/>
    </source>
</evidence>
<dbReference type="OrthoDB" id="9805504at2"/>
<dbReference type="Pfam" id="PF00565">
    <property type="entry name" value="SNase"/>
    <property type="match status" value="1"/>
</dbReference>
<dbReference type="PROSITE" id="PS50830">
    <property type="entry name" value="TNASE_3"/>
    <property type="match status" value="1"/>
</dbReference>
<dbReference type="PANTHER" id="PTHR12302">
    <property type="entry name" value="EBNA2 BINDING PROTEIN P100"/>
    <property type="match status" value="1"/>
</dbReference>
<name>A0A364JV95_9HYPH</name>
<dbReference type="SUPFAM" id="SSF50199">
    <property type="entry name" value="Staphylococcal nuclease"/>
    <property type="match status" value="1"/>
</dbReference>
<feature type="transmembrane region" description="Helical" evidence="1">
    <location>
        <begin position="21"/>
        <end position="43"/>
    </location>
</feature>
<reference evidence="3 4" key="1">
    <citation type="submission" date="2018-06" db="EMBL/GenBank/DDBJ databases">
        <title>Genomic Encyclopedia of Type Strains, Phase IV (KMG-IV): sequencing the most valuable type-strain genomes for metagenomic binning, comparative biology and taxonomic classification.</title>
        <authorList>
            <person name="Goeker M."/>
        </authorList>
    </citation>
    <scope>NUCLEOTIDE SEQUENCE [LARGE SCALE GENOMIC DNA]</scope>
    <source>
        <strain evidence="3 4">DSM 26720</strain>
    </source>
</reference>